<comment type="caution">
    <text evidence="6">The sequence shown here is derived from an EMBL/GenBank/DDBJ whole genome shotgun (WGS) entry which is preliminary data.</text>
</comment>
<accession>A0ABW9ILX2</accession>
<evidence type="ECO:0000256" key="3">
    <source>
        <dbReference type="ARBA" id="ARBA00023004"/>
    </source>
</evidence>
<dbReference type="RefSeq" id="WP_392653818.1">
    <property type="nucleotide sequence ID" value="NZ_JBJVMW010000011.1"/>
</dbReference>
<proteinExistence type="predicted"/>
<evidence type="ECO:0000313" key="7">
    <source>
        <dbReference type="Proteomes" id="UP001631993"/>
    </source>
</evidence>
<dbReference type="SFLD" id="SFLDS00029">
    <property type="entry name" value="Radical_SAM"/>
    <property type="match status" value="1"/>
</dbReference>
<sequence>MSHGPRGGAAAAPDAHTSAPWPHRLLDVPALRRAGTAPVPFHQFVLKLHSRCNLLCTYCYVYTAADTSWRRRPARVTEAVLLRSAQRIGEHVAAHGLTRIRVELHGGEPLLGGADTALRQANEVRAAVGAVSGTDCDVLVGVQTNGTLLTPDVVRRLAAGGIRVGVSLDGGRAEHNKRRVDHAGRPSWDAATRGLAVLAGHPEAYAGILCTIDLDLDPVEVYDSLLEFRPAALDLLLPHANWAAPPPGKGPSSAGSAPYGEWLAHAFDRWFDGGRYRTRIRLFTEIIGLLLGFSSGAEAVGLSPVAAVLVETDGDIEQVDSLKAAYQEAPSTGMDVFRNSFDDVLEHPGIAARQLGADALSDTCRACPLVRICGGGHYAHRYRPGSGFRNPSVYCADLDVLIRHIARRLEGVLAVGPLLPG</sequence>
<gene>
    <name evidence="6" type="ORF">ACKI1S_22855</name>
</gene>
<dbReference type="InterPro" id="IPR026335">
    <property type="entry name" value="rSAM_SPASM_FxsB"/>
</dbReference>
<reference evidence="6 7" key="1">
    <citation type="submission" date="2024-12" db="EMBL/GenBank/DDBJ databases">
        <title>Forecasting of Potato common scab and diversities of Pathogenic streptomyces spp. in china.</title>
        <authorList>
            <person name="Handique U."/>
            <person name="Wu J."/>
        </authorList>
    </citation>
    <scope>NUCLEOTIDE SEQUENCE [LARGE SCALE GENOMIC DNA]</scope>
    <source>
        <strain evidence="6 7">ZRIMU1585</strain>
    </source>
</reference>
<keyword evidence="3" id="KW-0408">Iron</keyword>
<dbReference type="InterPro" id="IPR023867">
    <property type="entry name" value="Sulphatase_maturase_rSAM"/>
</dbReference>
<dbReference type="Gene3D" id="3.20.20.70">
    <property type="entry name" value="Aldolase class I"/>
    <property type="match status" value="1"/>
</dbReference>
<dbReference type="SFLD" id="SFLDG01386">
    <property type="entry name" value="main_SPASM_domain-containing"/>
    <property type="match status" value="1"/>
</dbReference>
<evidence type="ECO:0000256" key="2">
    <source>
        <dbReference type="ARBA" id="ARBA00022723"/>
    </source>
</evidence>
<dbReference type="SUPFAM" id="SSF102114">
    <property type="entry name" value="Radical SAM enzymes"/>
    <property type="match status" value="1"/>
</dbReference>
<dbReference type="Proteomes" id="UP001631993">
    <property type="component" value="Unassembled WGS sequence"/>
</dbReference>
<evidence type="ECO:0000259" key="5">
    <source>
        <dbReference type="PROSITE" id="PS51918"/>
    </source>
</evidence>
<dbReference type="PANTHER" id="PTHR43273">
    <property type="entry name" value="ANAEROBIC SULFATASE-MATURATING ENZYME HOMOLOG ASLB-RELATED"/>
    <property type="match status" value="1"/>
</dbReference>
<dbReference type="InterPro" id="IPR013785">
    <property type="entry name" value="Aldolase_TIM"/>
</dbReference>
<evidence type="ECO:0000313" key="6">
    <source>
        <dbReference type="EMBL" id="MFM9648977.1"/>
    </source>
</evidence>
<protein>
    <submittedName>
        <fullName evidence="6">FxsB family cyclophane-forming radical SAM/SPASM peptide maturase</fullName>
    </submittedName>
</protein>
<keyword evidence="1" id="KW-0949">S-adenosyl-L-methionine</keyword>
<feature type="domain" description="Radical SAM core" evidence="5">
    <location>
        <begin position="38"/>
        <end position="272"/>
    </location>
</feature>
<dbReference type="SFLD" id="SFLDG01067">
    <property type="entry name" value="SPASM/twitch_domain_containing"/>
    <property type="match status" value="1"/>
</dbReference>
<dbReference type="InterPro" id="IPR058240">
    <property type="entry name" value="rSAM_sf"/>
</dbReference>
<organism evidence="6 7">
    <name type="scientific">Streptomyces galilaeus</name>
    <dbReference type="NCBI Taxonomy" id="33899"/>
    <lineage>
        <taxon>Bacteria</taxon>
        <taxon>Bacillati</taxon>
        <taxon>Actinomycetota</taxon>
        <taxon>Actinomycetes</taxon>
        <taxon>Kitasatosporales</taxon>
        <taxon>Streptomycetaceae</taxon>
        <taxon>Streptomyces</taxon>
    </lineage>
</organism>
<dbReference type="EMBL" id="JBJVNE010000011">
    <property type="protein sequence ID" value="MFM9648977.1"/>
    <property type="molecule type" value="Genomic_DNA"/>
</dbReference>
<evidence type="ECO:0000256" key="1">
    <source>
        <dbReference type="ARBA" id="ARBA00022691"/>
    </source>
</evidence>
<keyword evidence="2" id="KW-0479">Metal-binding</keyword>
<dbReference type="Pfam" id="PF04055">
    <property type="entry name" value="Radical_SAM"/>
    <property type="match status" value="1"/>
</dbReference>
<keyword evidence="7" id="KW-1185">Reference proteome</keyword>
<name>A0ABW9ILX2_STRGJ</name>
<dbReference type="SFLD" id="SFLDG01072">
    <property type="entry name" value="dehydrogenase_like"/>
    <property type="match status" value="1"/>
</dbReference>
<keyword evidence="4" id="KW-0411">Iron-sulfur</keyword>
<dbReference type="InterPro" id="IPR007197">
    <property type="entry name" value="rSAM"/>
</dbReference>
<dbReference type="PROSITE" id="PS51918">
    <property type="entry name" value="RADICAL_SAM"/>
    <property type="match status" value="1"/>
</dbReference>
<dbReference type="CDD" id="cd01335">
    <property type="entry name" value="Radical_SAM"/>
    <property type="match status" value="1"/>
</dbReference>
<dbReference type="PANTHER" id="PTHR43273:SF8">
    <property type="entry name" value="RADICAL SAM DOMAIN PROTEIN"/>
    <property type="match status" value="1"/>
</dbReference>
<evidence type="ECO:0000256" key="4">
    <source>
        <dbReference type="ARBA" id="ARBA00023014"/>
    </source>
</evidence>
<dbReference type="NCBIfam" id="TIGR04269">
    <property type="entry name" value="SAM_SPASM_FxsB"/>
    <property type="match status" value="1"/>
</dbReference>